<name>A0A119HFL6_9BURK</name>
<organism evidence="1 2">
    <name type="scientific">Burkholderia ubonensis</name>
    <dbReference type="NCBI Taxonomy" id="101571"/>
    <lineage>
        <taxon>Bacteria</taxon>
        <taxon>Pseudomonadati</taxon>
        <taxon>Pseudomonadota</taxon>
        <taxon>Betaproteobacteria</taxon>
        <taxon>Burkholderiales</taxon>
        <taxon>Burkholderiaceae</taxon>
        <taxon>Burkholderia</taxon>
        <taxon>Burkholderia cepacia complex</taxon>
    </lineage>
</organism>
<protein>
    <submittedName>
        <fullName evidence="1">Uncharacterized protein</fullName>
    </submittedName>
</protein>
<reference evidence="1 2" key="1">
    <citation type="submission" date="2015-11" db="EMBL/GenBank/DDBJ databases">
        <title>Expanding the genomic diversity of Burkholderia species for the development of highly accurate diagnostics.</title>
        <authorList>
            <person name="Sahl J."/>
            <person name="Keim P."/>
            <person name="Wagner D."/>
        </authorList>
    </citation>
    <scope>NUCLEOTIDE SEQUENCE [LARGE SCALE GENOMIC DNA]</scope>
    <source>
        <strain evidence="1 2">MSMB2087WGS</strain>
    </source>
</reference>
<comment type="caution">
    <text evidence="1">The sequence shown here is derived from an EMBL/GenBank/DDBJ whole genome shotgun (WGS) entry which is preliminary data.</text>
</comment>
<proteinExistence type="predicted"/>
<evidence type="ECO:0000313" key="2">
    <source>
        <dbReference type="Proteomes" id="UP000060630"/>
    </source>
</evidence>
<accession>A0A119HFL6</accession>
<sequence length="71" mass="7882">MSLASSRAAKQHGCVLQTLELRQVVGRDLEMMACVGVELVQRQAPCLQLLTGELEAENGLRKFRGPFTWLP</sequence>
<evidence type="ECO:0000313" key="1">
    <source>
        <dbReference type="EMBL" id="KWA84106.1"/>
    </source>
</evidence>
<dbReference type="EMBL" id="LPHD01000049">
    <property type="protein sequence ID" value="KWA84106.1"/>
    <property type="molecule type" value="Genomic_DNA"/>
</dbReference>
<dbReference type="AlphaFoldDB" id="A0A119HFL6"/>
<dbReference type="Proteomes" id="UP000060630">
    <property type="component" value="Unassembled WGS sequence"/>
</dbReference>
<gene>
    <name evidence="1" type="ORF">WL29_22335</name>
</gene>